<dbReference type="InterPro" id="IPR016024">
    <property type="entry name" value="ARM-type_fold"/>
</dbReference>
<dbReference type="STRING" id="29542.A6070_10900"/>
<dbReference type="AlphaFoldDB" id="A0A1L3GDK1"/>
<proteinExistence type="predicted"/>
<name>A0A1L3GDK1_SYNAC</name>
<organism evidence="1 2">
    <name type="scientific">Syntrophotalea acetylenica</name>
    <name type="common">Pelobacter acetylenicus</name>
    <dbReference type="NCBI Taxonomy" id="29542"/>
    <lineage>
        <taxon>Bacteria</taxon>
        <taxon>Pseudomonadati</taxon>
        <taxon>Thermodesulfobacteriota</taxon>
        <taxon>Desulfuromonadia</taxon>
        <taxon>Desulfuromonadales</taxon>
        <taxon>Syntrophotaleaceae</taxon>
        <taxon>Syntrophotalea</taxon>
    </lineage>
</organism>
<dbReference type="EMBL" id="CP015518">
    <property type="protein sequence ID" value="APG23977.1"/>
    <property type="molecule type" value="Genomic_DNA"/>
</dbReference>
<evidence type="ECO:0000313" key="1">
    <source>
        <dbReference type="EMBL" id="APG23977.1"/>
    </source>
</evidence>
<dbReference type="SUPFAM" id="SSF48371">
    <property type="entry name" value="ARM repeat"/>
    <property type="match status" value="1"/>
</dbReference>
<accession>A0A1L3GDK1</accession>
<protein>
    <submittedName>
        <fullName evidence="1">Uncharacterized protein</fullName>
    </submittedName>
</protein>
<dbReference type="OrthoDB" id="1340569at2"/>
<reference evidence="1 2" key="1">
    <citation type="journal article" date="2017" name="Genome Announc.">
        <title>Complete Genome Sequences of Two Acetylene-Fermenting Pelobacter acetylenicus Strains.</title>
        <authorList>
            <person name="Sutton J.M."/>
            <person name="Baesman S.M."/>
            <person name="Fierst J.L."/>
            <person name="Poret-Peterson A.T."/>
            <person name="Oremland R.S."/>
            <person name="Dunlap D.S."/>
            <person name="Akob D.M."/>
        </authorList>
    </citation>
    <scope>NUCLEOTIDE SEQUENCE [LARGE SCALE GENOMIC DNA]</scope>
    <source>
        <strain evidence="1 2">DSM 3247</strain>
    </source>
</reference>
<keyword evidence="2" id="KW-1185">Reference proteome</keyword>
<dbReference type="KEGG" id="pace:A6070_10900"/>
<dbReference type="Proteomes" id="UP000182264">
    <property type="component" value="Chromosome"/>
</dbReference>
<sequence length="651" mass="73894">MSVNQPTTQALLTLAWHIWSGDGSPAQVDDAGTRAELEPAVRAGILLEDEKRYRFANESPYIEAVVQYIFQAEGPLLTSAPKTCFEELNEIYKKEIGKKERVSGRVLARLHNSEKIDAYDWGRQAIIAGVRVFTVLHVMEGAVNNFDTARPESILQFFAGHYDNVKNDLAGGMIFSNLRPWFAEHPDIARKVILRHESNPDEKCHGLYACSLHGLSATEFSGAFELLESASHSPNIWISRPAVHVMGLVDYTDPSRSAALNKAVQICSEIIRTNDHQLLGTAVRTLCNLVFLSENDIVSMLDEVGKRAEPEALLALSDFLLREEKSVETKEWFWPMFLYLVSAKAEHKGILENIDMVLDGWVAVSEKTPRVIEFLNRWISKQPMHVFKEDGLEEYYSATMHGLANKPDILTRVITEWLLHDDTRYPLVAQKLLSRFLAESPTLELDHAIIGQLRDEDIQFLLRRILGYVIGYKAEIQLVFSLVRTRDAEIRTFGYVASVLLDQVGYNYPSQTIEYLKAQQIDENESDQIKALCGQVIADLQAGLDALDNLPDLKEFHPSSLKRRHFVKERRRQMDEAIEEASKNSIFYRLATRIPLKAGVRSFQTIEGKYTDPMELKGMSHSIPLPRSVISDPAGAERDRLLFRRAKRDKK</sequence>
<evidence type="ECO:0000313" key="2">
    <source>
        <dbReference type="Proteomes" id="UP000182264"/>
    </source>
</evidence>
<gene>
    <name evidence="1" type="ORF">A7E75_02280</name>
</gene>
<dbReference type="RefSeq" id="WP_072285793.1">
    <property type="nucleotide sequence ID" value="NZ_CP015455.1"/>
</dbReference>